<accession>A0A2P2QQK8</accession>
<proteinExistence type="predicted"/>
<dbReference type="EMBL" id="GGEC01088731">
    <property type="protein sequence ID" value="MBX69215.1"/>
    <property type="molecule type" value="Transcribed_RNA"/>
</dbReference>
<reference evidence="1" key="1">
    <citation type="submission" date="2018-02" db="EMBL/GenBank/DDBJ databases">
        <title>Rhizophora mucronata_Transcriptome.</title>
        <authorList>
            <person name="Meera S.P."/>
            <person name="Sreeshan A."/>
            <person name="Augustine A."/>
        </authorList>
    </citation>
    <scope>NUCLEOTIDE SEQUENCE</scope>
    <source>
        <tissue evidence="1">Leaf</tissue>
    </source>
</reference>
<organism evidence="1">
    <name type="scientific">Rhizophora mucronata</name>
    <name type="common">Asiatic mangrove</name>
    <dbReference type="NCBI Taxonomy" id="61149"/>
    <lineage>
        <taxon>Eukaryota</taxon>
        <taxon>Viridiplantae</taxon>
        <taxon>Streptophyta</taxon>
        <taxon>Embryophyta</taxon>
        <taxon>Tracheophyta</taxon>
        <taxon>Spermatophyta</taxon>
        <taxon>Magnoliopsida</taxon>
        <taxon>eudicotyledons</taxon>
        <taxon>Gunneridae</taxon>
        <taxon>Pentapetalae</taxon>
        <taxon>rosids</taxon>
        <taxon>fabids</taxon>
        <taxon>Malpighiales</taxon>
        <taxon>Rhizophoraceae</taxon>
        <taxon>Rhizophora</taxon>
    </lineage>
</organism>
<name>A0A2P2QQK8_RHIMU</name>
<protein>
    <submittedName>
        <fullName evidence="1">Uncharacterized protein</fullName>
    </submittedName>
</protein>
<evidence type="ECO:0000313" key="1">
    <source>
        <dbReference type="EMBL" id="MBX69215.1"/>
    </source>
</evidence>
<sequence length="26" mass="3021">MCPLWPTTRMSWIIISYKSLKSHGAI</sequence>
<dbReference type="AlphaFoldDB" id="A0A2P2QQK8"/>